<comment type="caution">
    <text evidence="2">The sequence shown here is derived from an EMBL/GenBank/DDBJ whole genome shotgun (WGS) entry which is preliminary data.</text>
</comment>
<protein>
    <recommendedName>
        <fullName evidence="3">SPOR domain-containing protein</fullName>
    </recommendedName>
</protein>
<feature type="chain" id="PRO_5031109865" description="SPOR domain-containing protein" evidence="1">
    <location>
        <begin position="16"/>
        <end position="217"/>
    </location>
</feature>
<name>A0A7V3RGM6_UNCW3</name>
<keyword evidence="1" id="KW-0732">Signal</keyword>
<dbReference type="AlphaFoldDB" id="A0A7V3RGM6"/>
<evidence type="ECO:0000313" key="2">
    <source>
        <dbReference type="EMBL" id="HGE77838.1"/>
    </source>
</evidence>
<sequence>MRLLALLMMVAMVYAVDIHSPSPLSSYTPFPDENPTLISFSNGIVFDTRTGEPDLPSNLKIDSYEGPGYYLIQIDGPVYTEYLDQIKELGIDVIGYIPKYALISYATQEQIALVNLKPFVRWTGIFQPAYKLQGEILNNQNGTKRVMIQLFPNENTDAIANQIESMGFDVVEVIDHKICKTIDAIVDLSKVDKIARIAGVQWIQLWSEPTFANDNCQ</sequence>
<evidence type="ECO:0000256" key="1">
    <source>
        <dbReference type="SAM" id="SignalP"/>
    </source>
</evidence>
<organism evidence="2">
    <name type="scientific">candidate division WOR-3 bacterium</name>
    <dbReference type="NCBI Taxonomy" id="2052148"/>
    <lineage>
        <taxon>Bacteria</taxon>
        <taxon>Bacteria division WOR-3</taxon>
    </lineage>
</organism>
<proteinExistence type="predicted"/>
<reference evidence="2" key="1">
    <citation type="journal article" date="2020" name="mSystems">
        <title>Genome- and Community-Level Interaction Insights into Carbon Utilization and Element Cycling Functions of Hydrothermarchaeota in Hydrothermal Sediment.</title>
        <authorList>
            <person name="Zhou Z."/>
            <person name="Liu Y."/>
            <person name="Xu W."/>
            <person name="Pan J."/>
            <person name="Luo Z.H."/>
            <person name="Li M."/>
        </authorList>
    </citation>
    <scope>NUCLEOTIDE SEQUENCE [LARGE SCALE GENOMIC DNA]</scope>
    <source>
        <strain evidence="2">SpSt-961</strain>
    </source>
</reference>
<dbReference type="EMBL" id="DTOZ01000062">
    <property type="protein sequence ID" value="HGE77838.1"/>
    <property type="molecule type" value="Genomic_DNA"/>
</dbReference>
<evidence type="ECO:0008006" key="3">
    <source>
        <dbReference type="Google" id="ProtNLM"/>
    </source>
</evidence>
<gene>
    <name evidence="2" type="ORF">ENX68_02400</name>
</gene>
<feature type="signal peptide" evidence="1">
    <location>
        <begin position="1"/>
        <end position="15"/>
    </location>
</feature>
<accession>A0A7V3RGM6</accession>